<dbReference type="Proteomes" id="UP001385809">
    <property type="component" value="Unassembled WGS sequence"/>
</dbReference>
<evidence type="ECO:0000313" key="7">
    <source>
        <dbReference type="Proteomes" id="UP001385809"/>
    </source>
</evidence>
<dbReference type="InterPro" id="IPR009057">
    <property type="entry name" value="Homeodomain-like_sf"/>
</dbReference>
<keyword evidence="2 4" id="KW-0238">DNA-binding</keyword>
<dbReference type="InterPro" id="IPR049484">
    <property type="entry name" value="Rv0078-like_C"/>
</dbReference>
<reference evidence="6 7" key="1">
    <citation type="submission" date="2024-03" db="EMBL/GenBank/DDBJ databases">
        <title>Actinomycetospora sp. OC33-EN08, a novel actinomycete isolated from wild orchid (Aerides multiflora).</title>
        <authorList>
            <person name="Suriyachadkun C."/>
        </authorList>
    </citation>
    <scope>NUCLEOTIDE SEQUENCE [LARGE SCALE GENOMIC DNA]</scope>
    <source>
        <strain evidence="6 7">OC33-EN08</strain>
    </source>
</reference>
<accession>A0ABU8MN83</accession>
<dbReference type="PANTHER" id="PTHR47506:SF1">
    <property type="entry name" value="HTH-TYPE TRANSCRIPTIONAL REGULATOR YJDC"/>
    <property type="match status" value="1"/>
</dbReference>
<keyword evidence="1" id="KW-0805">Transcription regulation</keyword>
<keyword evidence="3" id="KW-0804">Transcription</keyword>
<feature type="DNA-binding region" description="H-T-H motif" evidence="4">
    <location>
        <begin position="32"/>
        <end position="51"/>
    </location>
</feature>
<evidence type="ECO:0000256" key="3">
    <source>
        <dbReference type="ARBA" id="ARBA00023163"/>
    </source>
</evidence>
<evidence type="ECO:0000313" key="6">
    <source>
        <dbReference type="EMBL" id="MEJ2868775.1"/>
    </source>
</evidence>
<dbReference type="PANTHER" id="PTHR47506">
    <property type="entry name" value="TRANSCRIPTIONAL REGULATORY PROTEIN"/>
    <property type="match status" value="1"/>
</dbReference>
<dbReference type="Pfam" id="PF00440">
    <property type="entry name" value="TetR_N"/>
    <property type="match status" value="1"/>
</dbReference>
<evidence type="ECO:0000259" key="5">
    <source>
        <dbReference type="PROSITE" id="PS50977"/>
    </source>
</evidence>
<protein>
    <submittedName>
        <fullName evidence="6">TetR/AcrR family transcriptional regulator</fullName>
    </submittedName>
</protein>
<dbReference type="PRINTS" id="PR00455">
    <property type="entry name" value="HTHTETR"/>
</dbReference>
<evidence type="ECO:0000256" key="2">
    <source>
        <dbReference type="ARBA" id="ARBA00023125"/>
    </source>
</evidence>
<organism evidence="6 7">
    <name type="scientific">Actinomycetospora aurantiaca</name>
    <dbReference type="NCBI Taxonomy" id="3129233"/>
    <lineage>
        <taxon>Bacteria</taxon>
        <taxon>Bacillati</taxon>
        <taxon>Actinomycetota</taxon>
        <taxon>Actinomycetes</taxon>
        <taxon>Pseudonocardiales</taxon>
        <taxon>Pseudonocardiaceae</taxon>
        <taxon>Actinomycetospora</taxon>
    </lineage>
</organism>
<feature type="domain" description="HTH tetR-type" evidence="5">
    <location>
        <begin position="9"/>
        <end position="69"/>
    </location>
</feature>
<dbReference type="InterPro" id="IPR001647">
    <property type="entry name" value="HTH_TetR"/>
</dbReference>
<comment type="caution">
    <text evidence="6">The sequence shown here is derived from an EMBL/GenBank/DDBJ whole genome shotgun (WGS) entry which is preliminary data.</text>
</comment>
<evidence type="ECO:0000256" key="1">
    <source>
        <dbReference type="ARBA" id="ARBA00023015"/>
    </source>
</evidence>
<dbReference type="PROSITE" id="PS50977">
    <property type="entry name" value="HTH_TETR_2"/>
    <property type="match status" value="1"/>
</dbReference>
<proteinExistence type="predicted"/>
<dbReference type="RefSeq" id="WP_337695342.1">
    <property type="nucleotide sequence ID" value="NZ_JBBEGN010000005.1"/>
</dbReference>
<gene>
    <name evidence="6" type="ORF">WCD74_13470</name>
</gene>
<dbReference type="EMBL" id="JBBEGN010000005">
    <property type="protein sequence ID" value="MEJ2868775.1"/>
    <property type="molecule type" value="Genomic_DNA"/>
</dbReference>
<dbReference type="Gene3D" id="1.10.357.10">
    <property type="entry name" value="Tetracycline Repressor, domain 2"/>
    <property type="match status" value="1"/>
</dbReference>
<evidence type="ECO:0000256" key="4">
    <source>
        <dbReference type="PROSITE-ProRule" id="PRU00335"/>
    </source>
</evidence>
<keyword evidence="7" id="KW-1185">Reference proteome</keyword>
<sequence>MGVRADQKERTREALVTAGRQLFAEHGYAAVGLSALVATAGVTKGALYHHFDGKAELFEAVLALVQSEVAAAVEVAADAEDDPWEQLRAGCREFLVASTAPGTARIMLVDGPAVLGWSRWRALDDDASGRLLVGALRAAVAADRLAPGPVEPLAHVLSGALNEAALRLAESDSPDLGATWGAIDRILTGLAR</sequence>
<dbReference type="SUPFAM" id="SSF46689">
    <property type="entry name" value="Homeodomain-like"/>
    <property type="match status" value="1"/>
</dbReference>
<dbReference type="Pfam" id="PF21351">
    <property type="entry name" value="TetR_C_41"/>
    <property type="match status" value="1"/>
</dbReference>
<name>A0ABU8MN83_9PSEU</name>